<comment type="similarity">
    <text evidence="1">Belongs to the bacterial ribosomal protein bL19 family.</text>
</comment>
<dbReference type="VEuPathDB" id="FungiDB:TREMEDRAFT_19129"/>
<dbReference type="OrthoDB" id="4726at2759"/>
<comment type="caution">
    <text evidence="4">The sequence shown here is derived from an EMBL/GenBank/DDBJ whole genome shotgun (WGS) entry which is preliminary data.</text>
</comment>
<dbReference type="PRINTS" id="PR00061">
    <property type="entry name" value="RIBOSOMALL19"/>
</dbReference>
<dbReference type="InterPro" id="IPR038657">
    <property type="entry name" value="Ribosomal_bL19_sf"/>
</dbReference>
<keyword evidence="3" id="KW-0687">Ribonucleoprotein</keyword>
<evidence type="ECO:0000313" key="5">
    <source>
        <dbReference type="Proteomes" id="UP000289152"/>
    </source>
</evidence>
<dbReference type="STRING" id="5217.A0A4V1M4R6"/>
<dbReference type="InterPro" id="IPR008991">
    <property type="entry name" value="Translation_prot_SH3-like_sf"/>
</dbReference>
<evidence type="ECO:0000256" key="3">
    <source>
        <dbReference type="ARBA" id="ARBA00023274"/>
    </source>
</evidence>
<keyword evidence="2 4" id="KW-0689">Ribosomal protein</keyword>
<dbReference type="SUPFAM" id="SSF50104">
    <property type="entry name" value="Translation proteins SH3-like domain"/>
    <property type="match status" value="1"/>
</dbReference>
<proteinExistence type="inferred from homology"/>
<sequence>MNNPTRGLLSRTSCFLKRHIPHAGPSRLQFRLASSEVAVSHPFSQTALISPSPLAPPSNLLHPPSGASLITHLSRSSIPTSVGGLDPILFSRRHPQRIKPGSVISVVSHTTPARTNTNVFSGVLMGIRRRGVDTSITLRNIVRKTGVEMTYKIFSPLIKEIIIVKRADGSLGGLRDLHRAKLGWLRERPAMMSQIAAALKAEAAKPENDPKTRGRK</sequence>
<accession>A0A4V1M4R6</accession>
<protein>
    <submittedName>
        <fullName evidence="4">Ribosomal protein L19</fullName>
    </submittedName>
</protein>
<gene>
    <name evidence="4" type="ORF">M231_01447</name>
</gene>
<dbReference type="InParanoid" id="A0A4V1M4R6"/>
<dbReference type="GO" id="GO:0005762">
    <property type="term" value="C:mitochondrial large ribosomal subunit"/>
    <property type="evidence" value="ECO:0007669"/>
    <property type="project" value="TreeGrafter"/>
</dbReference>
<dbReference type="GO" id="GO:0003735">
    <property type="term" value="F:structural constituent of ribosome"/>
    <property type="evidence" value="ECO:0007669"/>
    <property type="project" value="InterPro"/>
</dbReference>
<dbReference type="AlphaFoldDB" id="A0A4V1M4R6"/>
<evidence type="ECO:0000256" key="1">
    <source>
        <dbReference type="ARBA" id="ARBA00005781"/>
    </source>
</evidence>
<evidence type="ECO:0000256" key="2">
    <source>
        <dbReference type="ARBA" id="ARBA00022980"/>
    </source>
</evidence>
<reference evidence="4 5" key="1">
    <citation type="submission" date="2016-06" db="EMBL/GenBank/DDBJ databases">
        <title>Evolution of pathogenesis and genome organization in the Tremellales.</title>
        <authorList>
            <person name="Cuomo C."/>
            <person name="Litvintseva A."/>
            <person name="Heitman J."/>
            <person name="Chen Y."/>
            <person name="Sun S."/>
            <person name="Springer D."/>
            <person name="Dromer F."/>
            <person name="Young S."/>
            <person name="Zeng Q."/>
            <person name="Chapman S."/>
            <person name="Gujja S."/>
            <person name="Saif S."/>
            <person name="Birren B."/>
        </authorList>
    </citation>
    <scope>NUCLEOTIDE SEQUENCE [LARGE SCALE GENOMIC DNA]</scope>
    <source>
        <strain evidence="4 5">ATCC 28783</strain>
    </source>
</reference>
<dbReference type="EMBL" id="SDIL01000010">
    <property type="protein sequence ID" value="RXK41297.1"/>
    <property type="molecule type" value="Genomic_DNA"/>
</dbReference>
<dbReference type="Proteomes" id="UP000289152">
    <property type="component" value="Unassembled WGS sequence"/>
</dbReference>
<evidence type="ECO:0000313" key="4">
    <source>
        <dbReference type="EMBL" id="RXK41297.1"/>
    </source>
</evidence>
<keyword evidence="5" id="KW-1185">Reference proteome</keyword>
<organism evidence="4 5">
    <name type="scientific">Tremella mesenterica</name>
    <name type="common">Jelly fungus</name>
    <dbReference type="NCBI Taxonomy" id="5217"/>
    <lineage>
        <taxon>Eukaryota</taxon>
        <taxon>Fungi</taxon>
        <taxon>Dikarya</taxon>
        <taxon>Basidiomycota</taxon>
        <taxon>Agaricomycotina</taxon>
        <taxon>Tremellomycetes</taxon>
        <taxon>Tremellales</taxon>
        <taxon>Tremellaceae</taxon>
        <taxon>Tremella</taxon>
    </lineage>
</organism>
<dbReference type="PANTHER" id="PTHR15680:SF9">
    <property type="entry name" value="LARGE RIBOSOMAL SUBUNIT PROTEIN BL19M"/>
    <property type="match status" value="1"/>
</dbReference>
<dbReference type="PANTHER" id="PTHR15680">
    <property type="entry name" value="RIBOSOMAL PROTEIN L19"/>
    <property type="match status" value="1"/>
</dbReference>
<dbReference type="InterPro" id="IPR001857">
    <property type="entry name" value="Ribosomal_bL19"/>
</dbReference>
<dbReference type="GO" id="GO:0006412">
    <property type="term" value="P:translation"/>
    <property type="evidence" value="ECO:0007669"/>
    <property type="project" value="InterPro"/>
</dbReference>
<dbReference type="Pfam" id="PF01245">
    <property type="entry name" value="Ribosomal_L19"/>
    <property type="match status" value="1"/>
</dbReference>
<dbReference type="Gene3D" id="2.30.30.790">
    <property type="match status" value="1"/>
</dbReference>
<name>A0A4V1M4R6_TREME</name>
<dbReference type="FunCoup" id="A0A4V1M4R6">
    <property type="interactions" value="45"/>
</dbReference>